<comment type="similarity">
    <text evidence="2">Belongs to the transposase mutator family.</text>
</comment>
<evidence type="ECO:0000256" key="3">
    <source>
        <dbReference type="ARBA" id="ARBA00022578"/>
    </source>
</evidence>
<comment type="function">
    <text evidence="1">Required for the transposition of the insertion element.</text>
</comment>
<dbReference type="Pfam" id="PF00872">
    <property type="entry name" value="Transposase_mut"/>
    <property type="match status" value="1"/>
</dbReference>
<name>A0A6N7VSW8_9FIRM</name>
<reference evidence="6 7" key="1">
    <citation type="submission" date="2019-08" db="EMBL/GenBank/DDBJ databases">
        <title>In-depth cultivation of the pig gut microbiome towards novel bacterial diversity and tailored functional studies.</title>
        <authorList>
            <person name="Wylensek D."/>
            <person name="Hitch T.C.A."/>
            <person name="Clavel T."/>
        </authorList>
    </citation>
    <scope>NUCLEOTIDE SEQUENCE [LARGE SCALE GENOMIC DNA]</scope>
    <source>
        <strain evidence="6 7">WCA-380-WT-2B</strain>
    </source>
</reference>
<proteinExistence type="inferred from homology"/>
<dbReference type="GO" id="GO:0004803">
    <property type="term" value="F:transposase activity"/>
    <property type="evidence" value="ECO:0007669"/>
    <property type="project" value="InterPro"/>
</dbReference>
<sequence length="60" mass="6981">MNDDLETTIVKIYKNSITTREIASLISRMYGHYYSASTKSNISKLVDKDIKTFHQIMKTH</sequence>
<keyword evidence="4" id="KW-0238">DNA-binding</keyword>
<keyword evidence="7" id="KW-1185">Reference proteome</keyword>
<keyword evidence="3" id="KW-0815">Transposition</keyword>
<evidence type="ECO:0000313" key="7">
    <source>
        <dbReference type="Proteomes" id="UP000441925"/>
    </source>
</evidence>
<dbReference type="InterPro" id="IPR001207">
    <property type="entry name" value="Transposase_mutator"/>
</dbReference>
<evidence type="ECO:0000313" key="6">
    <source>
        <dbReference type="EMBL" id="MSS77942.1"/>
    </source>
</evidence>
<evidence type="ECO:0000256" key="2">
    <source>
        <dbReference type="ARBA" id="ARBA00010961"/>
    </source>
</evidence>
<accession>A0A6N7VSW8</accession>
<keyword evidence="5" id="KW-0233">DNA recombination</keyword>
<gene>
    <name evidence="6" type="ORF">FYJ26_05855</name>
</gene>
<dbReference type="Proteomes" id="UP000441925">
    <property type="component" value="Unassembled WGS sequence"/>
</dbReference>
<evidence type="ECO:0000256" key="1">
    <source>
        <dbReference type="ARBA" id="ARBA00002190"/>
    </source>
</evidence>
<organism evidence="6 7">
    <name type="scientific">Anaerococcus porci</name>
    <dbReference type="NCBI Taxonomy" id="2652269"/>
    <lineage>
        <taxon>Bacteria</taxon>
        <taxon>Bacillati</taxon>
        <taxon>Bacillota</taxon>
        <taxon>Tissierellia</taxon>
        <taxon>Tissierellales</taxon>
        <taxon>Peptoniphilaceae</taxon>
        <taxon>Anaerococcus</taxon>
    </lineage>
</organism>
<evidence type="ECO:0000256" key="5">
    <source>
        <dbReference type="ARBA" id="ARBA00023172"/>
    </source>
</evidence>
<comment type="caution">
    <text evidence="6">The sequence shown here is derived from an EMBL/GenBank/DDBJ whole genome shotgun (WGS) entry which is preliminary data.</text>
</comment>
<dbReference type="AlphaFoldDB" id="A0A6N7VSW8"/>
<protein>
    <submittedName>
        <fullName evidence="6">Uncharacterized protein</fullName>
    </submittedName>
</protein>
<dbReference type="EMBL" id="VULQ01000006">
    <property type="protein sequence ID" value="MSS77942.1"/>
    <property type="molecule type" value="Genomic_DNA"/>
</dbReference>
<dbReference type="RefSeq" id="WP_176270147.1">
    <property type="nucleotide sequence ID" value="NZ_VULQ01000006.1"/>
</dbReference>
<dbReference type="GO" id="GO:0003677">
    <property type="term" value="F:DNA binding"/>
    <property type="evidence" value="ECO:0007669"/>
    <property type="project" value="UniProtKB-KW"/>
</dbReference>
<evidence type="ECO:0000256" key="4">
    <source>
        <dbReference type="ARBA" id="ARBA00023125"/>
    </source>
</evidence>
<dbReference type="GO" id="GO:0006313">
    <property type="term" value="P:DNA transposition"/>
    <property type="evidence" value="ECO:0007669"/>
    <property type="project" value="InterPro"/>
</dbReference>